<keyword evidence="4 7" id="KW-1133">Transmembrane helix</keyword>
<keyword evidence="5 7" id="KW-0472">Membrane</keyword>
<comment type="similarity">
    <text evidence="6">Belongs to the YccS/YhfK family.</text>
</comment>
<feature type="transmembrane region" description="Helical" evidence="7">
    <location>
        <begin position="151"/>
        <end position="171"/>
    </location>
</feature>
<feature type="domain" description="Integral membrane bound transporter" evidence="8">
    <location>
        <begin position="227"/>
        <end position="346"/>
    </location>
</feature>
<feature type="transmembrane region" description="Helical" evidence="7">
    <location>
        <begin position="124"/>
        <end position="145"/>
    </location>
</feature>
<feature type="transmembrane region" description="Helical" evidence="7">
    <location>
        <begin position="256"/>
        <end position="274"/>
    </location>
</feature>
<evidence type="ECO:0000313" key="9">
    <source>
        <dbReference type="EMBL" id="PWF22469.1"/>
    </source>
</evidence>
<dbReference type="RefSeq" id="WP_109061993.1">
    <property type="nucleotide sequence ID" value="NZ_QETA01000004.1"/>
</dbReference>
<feature type="transmembrane region" description="Helical" evidence="7">
    <location>
        <begin position="302"/>
        <end position="321"/>
    </location>
</feature>
<proteinExistence type="inferred from homology"/>
<evidence type="ECO:0000259" key="8">
    <source>
        <dbReference type="Pfam" id="PF13515"/>
    </source>
</evidence>
<organism evidence="9 10">
    <name type="scientific">Corticimicrobacter populi</name>
    <dbReference type="NCBI Taxonomy" id="2175229"/>
    <lineage>
        <taxon>Bacteria</taxon>
        <taxon>Pseudomonadati</taxon>
        <taxon>Pseudomonadota</taxon>
        <taxon>Betaproteobacteria</taxon>
        <taxon>Burkholderiales</taxon>
        <taxon>Alcaligenaceae</taxon>
        <taxon>Corticimicrobacter</taxon>
    </lineage>
</organism>
<dbReference type="Pfam" id="PF13515">
    <property type="entry name" value="FUSC_2"/>
    <property type="match status" value="1"/>
</dbReference>
<evidence type="ECO:0000313" key="10">
    <source>
        <dbReference type="Proteomes" id="UP000245212"/>
    </source>
</evidence>
<protein>
    <recommendedName>
        <fullName evidence="8">Integral membrane bound transporter domain-containing protein</fullName>
    </recommendedName>
</protein>
<dbReference type="InterPro" id="IPR049453">
    <property type="entry name" value="Memb_transporter_dom"/>
</dbReference>
<evidence type="ECO:0000256" key="3">
    <source>
        <dbReference type="ARBA" id="ARBA00022692"/>
    </source>
</evidence>
<reference evidence="10" key="1">
    <citation type="submission" date="2018-05" db="EMBL/GenBank/DDBJ databases">
        <authorList>
            <person name="Li Y."/>
        </authorList>
    </citation>
    <scope>NUCLEOTIDE SEQUENCE [LARGE SCALE GENOMIC DNA]</scope>
    <source>
        <strain evidence="10">3d-2-2</strain>
    </source>
</reference>
<feature type="transmembrane region" description="Helical" evidence="7">
    <location>
        <begin position="231"/>
        <end position="249"/>
    </location>
</feature>
<gene>
    <name evidence="9" type="ORF">DD235_10220</name>
</gene>
<feature type="transmembrane region" description="Helical" evidence="7">
    <location>
        <begin position="280"/>
        <end position="297"/>
    </location>
</feature>
<feature type="transmembrane region" description="Helical" evidence="7">
    <location>
        <begin position="333"/>
        <end position="352"/>
    </location>
</feature>
<keyword evidence="3 7" id="KW-0812">Transmembrane</keyword>
<dbReference type="EMBL" id="QETA01000004">
    <property type="protein sequence ID" value="PWF22469.1"/>
    <property type="molecule type" value="Genomic_DNA"/>
</dbReference>
<comment type="subcellular location">
    <subcellularLocation>
        <location evidence="1">Cell membrane</location>
        <topology evidence="1">Multi-pass membrane protein</topology>
    </subcellularLocation>
</comment>
<name>A0A2V1JYX1_9BURK</name>
<accession>A0A2V1JYX1</accession>
<keyword evidence="2" id="KW-1003">Cell membrane</keyword>
<evidence type="ECO:0000256" key="5">
    <source>
        <dbReference type="ARBA" id="ARBA00023136"/>
    </source>
</evidence>
<evidence type="ECO:0000256" key="1">
    <source>
        <dbReference type="ARBA" id="ARBA00004651"/>
    </source>
</evidence>
<comment type="caution">
    <text evidence="9">The sequence shown here is derived from an EMBL/GenBank/DDBJ whole genome shotgun (WGS) entry which is preliminary data.</text>
</comment>
<dbReference type="PANTHER" id="PTHR30509:SF9">
    <property type="entry name" value="MULTIDRUG RESISTANCE PROTEIN MDTO"/>
    <property type="match status" value="1"/>
</dbReference>
<keyword evidence="10" id="KW-1185">Reference proteome</keyword>
<dbReference type="GO" id="GO:0005886">
    <property type="term" value="C:plasma membrane"/>
    <property type="evidence" value="ECO:0007669"/>
    <property type="project" value="UniProtKB-SubCell"/>
</dbReference>
<evidence type="ECO:0000256" key="7">
    <source>
        <dbReference type="SAM" id="Phobius"/>
    </source>
</evidence>
<sequence>MPVSANTSQHEVHGQGLLHMKPATWRWSRAIRAAFSIGLPFAVGLALGDIMTGMWIAMGCLMMATGERYGPYREVCLTLAVSAPIGALGYLAGYLGLLPWWLVVLFMALIGLGAGFLNSRGRMLSIGTLQTLLVASIALGVPAIAPFWEPAVLYLVGAAFYALLLGAEILVRGWHAQDVSETATVATAAPVAAATSSRPETSVGGAVQQALALALALCLGVAYSARWLDSSPHWFWIPLTVGLVMKPDFGSIYDRALQRIIGTVVGVIIGALVLAVVPKGYLFVLIMALLAGVLPWAMQRSYILQAVFLTPLILMLVDVIVPGTGSVDDALQRLLDTVIGGVIVILLGCLPWRHASRVSKARP</sequence>
<dbReference type="AlphaFoldDB" id="A0A2V1JYX1"/>
<feature type="transmembrane region" description="Helical" evidence="7">
    <location>
        <begin position="37"/>
        <end position="63"/>
    </location>
</feature>
<dbReference type="PANTHER" id="PTHR30509">
    <property type="entry name" value="P-HYDROXYBENZOIC ACID EFFLUX PUMP SUBUNIT-RELATED"/>
    <property type="match status" value="1"/>
</dbReference>
<feature type="transmembrane region" description="Helical" evidence="7">
    <location>
        <begin position="98"/>
        <end position="117"/>
    </location>
</feature>
<dbReference type="Proteomes" id="UP000245212">
    <property type="component" value="Unassembled WGS sequence"/>
</dbReference>
<evidence type="ECO:0000256" key="2">
    <source>
        <dbReference type="ARBA" id="ARBA00022475"/>
    </source>
</evidence>
<evidence type="ECO:0000256" key="6">
    <source>
        <dbReference type="ARBA" id="ARBA00043993"/>
    </source>
</evidence>
<feature type="transmembrane region" description="Helical" evidence="7">
    <location>
        <begin position="206"/>
        <end position="225"/>
    </location>
</feature>
<evidence type="ECO:0000256" key="4">
    <source>
        <dbReference type="ARBA" id="ARBA00022989"/>
    </source>
</evidence>